<name>X0YJW7_9ZZZZ</name>
<dbReference type="InterPro" id="IPR030895">
    <property type="entry name" value="T5SS_PEPC_rpt"/>
</dbReference>
<organism evidence="1">
    <name type="scientific">marine sediment metagenome</name>
    <dbReference type="NCBI Taxonomy" id="412755"/>
    <lineage>
        <taxon>unclassified sequences</taxon>
        <taxon>metagenomes</taxon>
        <taxon>ecological metagenomes</taxon>
    </lineage>
</organism>
<dbReference type="EMBL" id="BARS01054449">
    <property type="protein sequence ID" value="GAG48858.1"/>
    <property type="molecule type" value="Genomic_DNA"/>
</dbReference>
<accession>X0YJW7</accession>
<dbReference type="AlphaFoldDB" id="X0YJW7"/>
<feature type="non-terminal residue" evidence="1">
    <location>
        <position position="188"/>
    </location>
</feature>
<gene>
    <name evidence="1" type="ORF">S01H1_80601</name>
</gene>
<proteinExistence type="predicted"/>
<sequence length="188" mass="19134">MRHIKGIVRLAVLVAAASIMAAGSPAAADTRTWDGSESNDWFYDLNWTPVGWPSQADDLYIYSGSPQTGSRVTVGGGGQITFDGPTASGTFSYSYFPVGWTGSGALTISNGGQVANTDGWIGYNPGSSGDVTVNGLGSSWTNSGRLYVGRYGSGVLSISSGGQVANTDGYIALFTGSTGAVSVYGAGS</sequence>
<reference evidence="1" key="1">
    <citation type="journal article" date="2014" name="Front. Microbiol.">
        <title>High frequency of phylogenetically diverse reductive dehalogenase-homologous genes in deep subseafloor sedimentary metagenomes.</title>
        <authorList>
            <person name="Kawai M."/>
            <person name="Futagami T."/>
            <person name="Toyoda A."/>
            <person name="Takaki Y."/>
            <person name="Nishi S."/>
            <person name="Hori S."/>
            <person name="Arai W."/>
            <person name="Tsubouchi T."/>
            <person name="Morono Y."/>
            <person name="Uchiyama I."/>
            <person name="Ito T."/>
            <person name="Fujiyama A."/>
            <person name="Inagaki F."/>
            <person name="Takami H."/>
        </authorList>
    </citation>
    <scope>NUCLEOTIDE SEQUENCE</scope>
    <source>
        <strain evidence="1">Expedition CK06-06</strain>
    </source>
</reference>
<evidence type="ECO:0000313" key="1">
    <source>
        <dbReference type="EMBL" id="GAG48858.1"/>
    </source>
</evidence>
<dbReference type="NCBIfam" id="TIGR04393">
    <property type="entry name" value="rpt_T5SS_PEPC"/>
    <property type="match status" value="1"/>
</dbReference>
<protein>
    <recommendedName>
        <fullName evidence="2">Autotransporter outer membrane beta-barrel domain-containing protein</fullName>
    </recommendedName>
</protein>
<comment type="caution">
    <text evidence="1">The sequence shown here is derived from an EMBL/GenBank/DDBJ whole genome shotgun (WGS) entry which is preliminary data.</text>
</comment>
<evidence type="ECO:0008006" key="2">
    <source>
        <dbReference type="Google" id="ProtNLM"/>
    </source>
</evidence>